<dbReference type="NCBIfam" id="TIGR00726">
    <property type="entry name" value="peptidoglycan editing factor PgeF"/>
    <property type="match status" value="1"/>
</dbReference>
<organism evidence="11 12">
    <name type="scientific">Neptunomonas marina</name>
    <dbReference type="NCBI Taxonomy" id="1815562"/>
    <lineage>
        <taxon>Bacteria</taxon>
        <taxon>Pseudomonadati</taxon>
        <taxon>Pseudomonadota</taxon>
        <taxon>Gammaproteobacteria</taxon>
        <taxon>Oceanospirillales</taxon>
        <taxon>Oceanospirillaceae</taxon>
        <taxon>Neptunomonas</taxon>
    </lineage>
</organism>
<evidence type="ECO:0000256" key="2">
    <source>
        <dbReference type="ARBA" id="ARBA00007353"/>
    </source>
</evidence>
<gene>
    <name evidence="11" type="primary">pgeF</name>
    <name evidence="11" type="ORF">EOE65_15105</name>
</gene>
<dbReference type="SUPFAM" id="SSF64438">
    <property type="entry name" value="CNF1/YfiH-like putative cysteine hydrolases"/>
    <property type="match status" value="1"/>
</dbReference>
<dbReference type="Pfam" id="PF02578">
    <property type="entry name" value="Cu-oxidase_4"/>
    <property type="match status" value="1"/>
</dbReference>
<keyword evidence="5" id="KW-0378">Hydrolase</keyword>
<accession>A0A437Q5T2</accession>
<dbReference type="EMBL" id="SACQ01000007">
    <property type="protein sequence ID" value="RVU29868.1"/>
    <property type="molecule type" value="Genomic_DNA"/>
</dbReference>
<dbReference type="GO" id="GO:0005507">
    <property type="term" value="F:copper ion binding"/>
    <property type="evidence" value="ECO:0007669"/>
    <property type="project" value="TreeGrafter"/>
</dbReference>
<protein>
    <recommendedName>
        <fullName evidence="10">Purine nucleoside phosphorylase</fullName>
    </recommendedName>
</protein>
<name>A0A437Q5T2_9GAMM</name>
<evidence type="ECO:0000256" key="5">
    <source>
        <dbReference type="ARBA" id="ARBA00022801"/>
    </source>
</evidence>
<keyword evidence="3" id="KW-0808">Transferase</keyword>
<dbReference type="PANTHER" id="PTHR30616">
    <property type="entry name" value="UNCHARACTERIZED PROTEIN YFIH"/>
    <property type="match status" value="1"/>
</dbReference>
<proteinExistence type="inferred from homology"/>
<evidence type="ECO:0000256" key="8">
    <source>
        <dbReference type="ARBA" id="ARBA00048968"/>
    </source>
</evidence>
<evidence type="ECO:0000313" key="12">
    <source>
        <dbReference type="Proteomes" id="UP000282818"/>
    </source>
</evidence>
<comment type="catalytic activity">
    <reaction evidence="9">
        <text>S-methyl-5'-thioadenosine + phosphate = 5-(methylsulfanyl)-alpha-D-ribose 1-phosphate + adenine</text>
        <dbReference type="Rhea" id="RHEA:11852"/>
        <dbReference type="ChEBI" id="CHEBI:16708"/>
        <dbReference type="ChEBI" id="CHEBI:17509"/>
        <dbReference type="ChEBI" id="CHEBI:43474"/>
        <dbReference type="ChEBI" id="CHEBI:58533"/>
        <dbReference type="EC" id="2.4.2.28"/>
    </reaction>
    <physiologicalReaction direction="left-to-right" evidence="9">
        <dbReference type="Rhea" id="RHEA:11853"/>
    </physiologicalReaction>
</comment>
<reference evidence="11 12" key="1">
    <citation type="submission" date="2019-01" db="EMBL/GenBank/DDBJ databases">
        <authorList>
            <person name="Chen W.-M."/>
        </authorList>
    </citation>
    <scope>NUCLEOTIDE SEQUENCE [LARGE SCALE GENOMIC DNA]</scope>
    <source>
        <strain evidence="11 12">HPM-16</strain>
    </source>
</reference>
<evidence type="ECO:0000313" key="11">
    <source>
        <dbReference type="EMBL" id="RVU29868.1"/>
    </source>
</evidence>
<keyword evidence="12" id="KW-1185">Reference proteome</keyword>
<comment type="catalytic activity">
    <reaction evidence="8">
        <text>adenosine + phosphate = alpha-D-ribose 1-phosphate + adenine</text>
        <dbReference type="Rhea" id="RHEA:27642"/>
        <dbReference type="ChEBI" id="CHEBI:16335"/>
        <dbReference type="ChEBI" id="CHEBI:16708"/>
        <dbReference type="ChEBI" id="CHEBI:43474"/>
        <dbReference type="ChEBI" id="CHEBI:57720"/>
        <dbReference type="EC" id="2.4.2.1"/>
    </reaction>
    <physiologicalReaction direction="left-to-right" evidence="8">
        <dbReference type="Rhea" id="RHEA:27643"/>
    </physiologicalReaction>
</comment>
<evidence type="ECO:0000256" key="4">
    <source>
        <dbReference type="ARBA" id="ARBA00022723"/>
    </source>
</evidence>
<comment type="similarity">
    <text evidence="2 10">Belongs to the purine nucleoside phosphorylase YfiH/LACC1 family.</text>
</comment>
<dbReference type="PANTHER" id="PTHR30616:SF2">
    <property type="entry name" value="PURINE NUCLEOSIDE PHOSPHORYLASE LACC1"/>
    <property type="match status" value="1"/>
</dbReference>
<dbReference type="RefSeq" id="WP_127695205.1">
    <property type="nucleotide sequence ID" value="NZ_SACQ01000007.1"/>
</dbReference>
<comment type="catalytic activity">
    <reaction evidence="1">
        <text>inosine + phosphate = alpha-D-ribose 1-phosphate + hypoxanthine</text>
        <dbReference type="Rhea" id="RHEA:27646"/>
        <dbReference type="ChEBI" id="CHEBI:17368"/>
        <dbReference type="ChEBI" id="CHEBI:17596"/>
        <dbReference type="ChEBI" id="CHEBI:43474"/>
        <dbReference type="ChEBI" id="CHEBI:57720"/>
        <dbReference type="EC" id="2.4.2.1"/>
    </reaction>
    <physiologicalReaction direction="left-to-right" evidence="1">
        <dbReference type="Rhea" id="RHEA:27647"/>
    </physiologicalReaction>
</comment>
<evidence type="ECO:0000256" key="10">
    <source>
        <dbReference type="RuleBase" id="RU361274"/>
    </source>
</evidence>
<keyword evidence="6" id="KW-0862">Zinc</keyword>
<sequence>MELLTPHWPVPSHIKAVATTRIGGYSQGPYAGLNLGDHVGDQPSHVAANRAQLLEQLDLEQSQWLTQVHGTRCIEALPVSLHIAPEADACYTSQAQLACVIMTADCLPVLFTDGERVGAAHAGWRGLADGVLETTLEAFERAHTSVWLGPAIGPAAFEVGDEVRERFCQYLPASEQYFVPSANAGKWLADIYGLARLRLAAAGVTQVYGGGLCTFTDAVRFFSYRRDRTTGRMATLIWKTAA</sequence>
<dbReference type="InterPro" id="IPR003730">
    <property type="entry name" value="Cu_polyphenol_OxRdtase"/>
</dbReference>
<dbReference type="GO" id="GO:0016787">
    <property type="term" value="F:hydrolase activity"/>
    <property type="evidence" value="ECO:0007669"/>
    <property type="project" value="UniProtKB-KW"/>
</dbReference>
<keyword evidence="4" id="KW-0479">Metal-binding</keyword>
<evidence type="ECO:0000256" key="9">
    <source>
        <dbReference type="ARBA" id="ARBA00049893"/>
    </source>
</evidence>
<evidence type="ECO:0000256" key="6">
    <source>
        <dbReference type="ARBA" id="ARBA00022833"/>
    </source>
</evidence>
<comment type="catalytic activity">
    <reaction evidence="7">
        <text>adenosine + H2O + H(+) = inosine + NH4(+)</text>
        <dbReference type="Rhea" id="RHEA:24408"/>
        <dbReference type="ChEBI" id="CHEBI:15377"/>
        <dbReference type="ChEBI" id="CHEBI:15378"/>
        <dbReference type="ChEBI" id="CHEBI:16335"/>
        <dbReference type="ChEBI" id="CHEBI:17596"/>
        <dbReference type="ChEBI" id="CHEBI:28938"/>
        <dbReference type="EC" id="3.5.4.4"/>
    </reaction>
    <physiologicalReaction direction="left-to-right" evidence="7">
        <dbReference type="Rhea" id="RHEA:24409"/>
    </physiologicalReaction>
</comment>
<evidence type="ECO:0000256" key="1">
    <source>
        <dbReference type="ARBA" id="ARBA00000553"/>
    </source>
</evidence>
<evidence type="ECO:0000256" key="3">
    <source>
        <dbReference type="ARBA" id="ARBA00022679"/>
    </source>
</evidence>
<dbReference type="Gene3D" id="3.60.140.10">
    <property type="entry name" value="CNF1/YfiH-like putative cysteine hydrolases"/>
    <property type="match status" value="1"/>
</dbReference>
<dbReference type="InterPro" id="IPR038371">
    <property type="entry name" value="Cu_polyphenol_OxRdtase_sf"/>
</dbReference>
<dbReference type="Proteomes" id="UP000282818">
    <property type="component" value="Unassembled WGS sequence"/>
</dbReference>
<dbReference type="CDD" id="cd16833">
    <property type="entry name" value="YfiH"/>
    <property type="match status" value="1"/>
</dbReference>
<dbReference type="AlphaFoldDB" id="A0A437Q5T2"/>
<comment type="caution">
    <text evidence="11">The sequence shown here is derived from an EMBL/GenBank/DDBJ whole genome shotgun (WGS) entry which is preliminary data.</text>
</comment>
<dbReference type="InterPro" id="IPR011324">
    <property type="entry name" value="Cytotoxic_necrot_fac-like_cat"/>
</dbReference>
<evidence type="ECO:0000256" key="7">
    <source>
        <dbReference type="ARBA" id="ARBA00047989"/>
    </source>
</evidence>
<dbReference type="GO" id="GO:0017061">
    <property type="term" value="F:S-methyl-5-thioadenosine phosphorylase activity"/>
    <property type="evidence" value="ECO:0007669"/>
    <property type="project" value="UniProtKB-EC"/>
</dbReference>